<organism evidence="5 6">
    <name type="scientific">Wolfiporia cocos (strain MD-104)</name>
    <name type="common">Brown rot fungus</name>
    <dbReference type="NCBI Taxonomy" id="742152"/>
    <lineage>
        <taxon>Eukaryota</taxon>
        <taxon>Fungi</taxon>
        <taxon>Dikarya</taxon>
        <taxon>Basidiomycota</taxon>
        <taxon>Agaricomycotina</taxon>
        <taxon>Agaricomycetes</taxon>
        <taxon>Polyporales</taxon>
        <taxon>Phaeolaceae</taxon>
        <taxon>Wolfiporia</taxon>
    </lineage>
</organism>
<dbReference type="CDD" id="cd12148">
    <property type="entry name" value="fungal_TF_MHR"/>
    <property type="match status" value="1"/>
</dbReference>
<dbReference type="SUPFAM" id="SSF57701">
    <property type="entry name" value="Zn2/Cys6 DNA-binding domain"/>
    <property type="match status" value="1"/>
</dbReference>
<dbReference type="GO" id="GO:0006351">
    <property type="term" value="P:DNA-templated transcription"/>
    <property type="evidence" value="ECO:0007669"/>
    <property type="project" value="InterPro"/>
</dbReference>
<accession>A0A2H3J3K9</accession>
<keyword evidence="6" id="KW-1185">Reference proteome</keyword>
<name>A0A2H3J3K9_WOLCO</name>
<dbReference type="OrthoDB" id="4456959at2759"/>
<feature type="compositionally biased region" description="Polar residues" evidence="3">
    <location>
        <begin position="131"/>
        <end position="146"/>
    </location>
</feature>
<dbReference type="GO" id="GO:0008270">
    <property type="term" value="F:zinc ion binding"/>
    <property type="evidence" value="ECO:0007669"/>
    <property type="project" value="InterPro"/>
</dbReference>
<feature type="region of interest" description="Disordered" evidence="3">
    <location>
        <begin position="994"/>
        <end position="1103"/>
    </location>
</feature>
<dbReference type="Pfam" id="PF00172">
    <property type="entry name" value="Zn_clus"/>
    <property type="match status" value="1"/>
</dbReference>
<evidence type="ECO:0000256" key="1">
    <source>
        <dbReference type="ARBA" id="ARBA00022723"/>
    </source>
</evidence>
<protein>
    <recommendedName>
        <fullName evidence="4">Zn(2)-C6 fungal-type domain-containing protein</fullName>
    </recommendedName>
</protein>
<dbReference type="CDD" id="cd00067">
    <property type="entry name" value="GAL4"/>
    <property type="match status" value="1"/>
</dbReference>
<dbReference type="InterPro" id="IPR050987">
    <property type="entry name" value="AtrR-like"/>
</dbReference>
<evidence type="ECO:0000256" key="2">
    <source>
        <dbReference type="ARBA" id="ARBA00023242"/>
    </source>
</evidence>
<feature type="compositionally biased region" description="Low complexity" evidence="3">
    <location>
        <begin position="683"/>
        <end position="695"/>
    </location>
</feature>
<evidence type="ECO:0000256" key="3">
    <source>
        <dbReference type="SAM" id="MobiDB-lite"/>
    </source>
</evidence>
<dbReference type="Gene3D" id="4.10.240.10">
    <property type="entry name" value="Zn(2)-C6 fungal-type DNA-binding domain"/>
    <property type="match status" value="1"/>
</dbReference>
<reference evidence="5 6" key="1">
    <citation type="journal article" date="2012" name="Science">
        <title>The Paleozoic origin of enzymatic lignin decomposition reconstructed from 31 fungal genomes.</title>
        <authorList>
            <person name="Floudas D."/>
            <person name="Binder M."/>
            <person name="Riley R."/>
            <person name="Barry K."/>
            <person name="Blanchette R.A."/>
            <person name="Henrissat B."/>
            <person name="Martinez A.T."/>
            <person name="Otillar R."/>
            <person name="Spatafora J.W."/>
            <person name="Yadav J.S."/>
            <person name="Aerts A."/>
            <person name="Benoit I."/>
            <person name="Boyd A."/>
            <person name="Carlson A."/>
            <person name="Copeland A."/>
            <person name="Coutinho P.M."/>
            <person name="de Vries R.P."/>
            <person name="Ferreira P."/>
            <person name="Findley K."/>
            <person name="Foster B."/>
            <person name="Gaskell J."/>
            <person name="Glotzer D."/>
            <person name="Gorecki P."/>
            <person name="Heitman J."/>
            <person name="Hesse C."/>
            <person name="Hori C."/>
            <person name="Igarashi K."/>
            <person name="Jurgens J.A."/>
            <person name="Kallen N."/>
            <person name="Kersten P."/>
            <person name="Kohler A."/>
            <person name="Kuees U."/>
            <person name="Kumar T.K.A."/>
            <person name="Kuo A."/>
            <person name="LaButti K."/>
            <person name="Larrondo L.F."/>
            <person name="Lindquist E."/>
            <person name="Ling A."/>
            <person name="Lombard V."/>
            <person name="Lucas S."/>
            <person name="Lundell T."/>
            <person name="Martin R."/>
            <person name="McLaughlin D.J."/>
            <person name="Morgenstern I."/>
            <person name="Morin E."/>
            <person name="Murat C."/>
            <person name="Nagy L.G."/>
            <person name="Nolan M."/>
            <person name="Ohm R.A."/>
            <person name="Patyshakuliyeva A."/>
            <person name="Rokas A."/>
            <person name="Ruiz-Duenas F.J."/>
            <person name="Sabat G."/>
            <person name="Salamov A."/>
            <person name="Samejima M."/>
            <person name="Schmutz J."/>
            <person name="Slot J.C."/>
            <person name="St John F."/>
            <person name="Stenlid J."/>
            <person name="Sun H."/>
            <person name="Sun S."/>
            <person name="Syed K."/>
            <person name="Tsang A."/>
            <person name="Wiebenga A."/>
            <person name="Young D."/>
            <person name="Pisabarro A."/>
            <person name="Eastwood D.C."/>
            <person name="Martin F."/>
            <person name="Cullen D."/>
            <person name="Grigoriev I.V."/>
            <person name="Hibbett D.S."/>
        </authorList>
    </citation>
    <scope>NUCLEOTIDE SEQUENCE [LARGE SCALE GENOMIC DNA]</scope>
    <source>
        <strain evidence="5 6">MD-104</strain>
    </source>
</reference>
<evidence type="ECO:0000313" key="6">
    <source>
        <dbReference type="Proteomes" id="UP000218811"/>
    </source>
</evidence>
<feature type="region of interest" description="Disordered" evidence="3">
    <location>
        <begin position="131"/>
        <end position="150"/>
    </location>
</feature>
<evidence type="ECO:0000259" key="4">
    <source>
        <dbReference type="PROSITE" id="PS50048"/>
    </source>
</evidence>
<feature type="region of interest" description="Disordered" evidence="3">
    <location>
        <begin position="635"/>
        <end position="704"/>
    </location>
</feature>
<gene>
    <name evidence="5" type="ORF">WOLCODRAFT_146409</name>
</gene>
<feature type="compositionally biased region" description="Basic and acidic residues" evidence="3">
    <location>
        <begin position="654"/>
        <end position="663"/>
    </location>
</feature>
<keyword evidence="1" id="KW-0479">Metal-binding</keyword>
<evidence type="ECO:0000313" key="5">
    <source>
        <dbReference type="EMBL" id="PCH36822.1"/>
    </source>
</evidence>
<dbReference type="PROSITE" id="PS00463">
    <property type="entry name" value="ZN2_CY6_FUNGAL_1"/>
    <property type="match status" value="1"/>
</dbReference>
<dbReference type="InterPro" id="IPR007219">
    <property type="entry name" value="XnlR_reg_dom"/>
</dbReference>
<feature type="compositionally biased region" description="Pro residues" evidence="3">
    <location>
        <begin position="996"/>
        <end position="1009"/>
    </location>
</feature>
<dbReference type="InterPro" id="IPR001138">
    <property type="entry name" value="Zn2Cys6_DnaBD"/>
</dbReference>
<feature type="compositionally biased region" description="Pro residues" evidence="3">
    <location>
        <begin position="1040"/>
        <end position="1056"/>
    </location>
</feature>
<dbReference type="InterPro" id="IPR036864">
    <property type="entry name" value="Zn2-C6_fun-type_DNA-bd_sf"/>
</dbReference>
<dbReference type="GO" id="GO:0003677">
    <property type="term" value="F:DNA binding"/>
    <property type="evidence" value="ECO:0007669"/>
    <property type="project" value="InterPro"/>
</dbReference>
<dbReference type="Proteomes" id="UP000218811">
    <property type="component" value="Unassembled WGS sequence"/>
</dbReference>
<dbReference type="PANTHER" id="PTHR46910:SF38">
    <property type="entry name" value="ZN(2)-C6 FUNGAL-TYPE DOMAIN-CONTAINING PROTEIN"/>
    <property type="match status" value="1"/>
</dbReference>
<sequence>MSEDKEHTNSEHANYHEIERRSLKRTHACDECRQKKIKCDGGQKPDRRCTHCITHNRECTYLEPTGRSLTKRYVMSLESRIEKMERLLGQMRPEASTSAAGPSFPPPPGSEILTYGTTTLERVPGTMYRQSNMVPNSASHAGTSDQENLDSSDDEIAYEYALVQSLRRLRVNPGPIRFFGKSSSAMLVQTAYRTKTETGENIHWGHQRPRFWAVNPWLVPELQREPPPHHPESFPDDGLMRTLIDLYFTYVNPYHPLLHRPTFERNIATCLHLRDEGFGSTVLLVCAVGARFSDDPRVFLSGYEDETLSRGWKWYKEVHVMHKSPFSLPRLYDLQICCLIAQFMEVTYSPLESWRFIGFGIRLAQDVGAYHKKVYNRKHRAEEELWKRAFWTLIMMDRYISTALGRPCAMQDEDLDLDLLLECDDEYWTNPDPGLAFRQPQGTPSYIEYFNHLLRLSQILSGAQRTIYSSKKIRSVFGVTGPKWEERLVTDLDSALNRWIDSVPDHLRWNPDQEYDLFFNQAAQLYVAFCQTQIFVHRQFLRTPRKPSAQFFPSLTICTKAARSTVRILELQFKRTGLQTFNDQASLFTSGIVLLLNIWSAKSSGVPIDIAKEMVDVHTCMSALKAGENRWHQSGRVCNLPLPQTSRPSKKRTRDGDGGDRKQRAWTTASSSVTGNSPMSHFVSSDASSPVASSSTEYSGQRPLSQVASTAEILQVPGTSSSISSSNAQVDNVDATTALIPGIQAASVNLPTGSPPTNPAVGSPTRLMFGTPLGGYPALTPDASMMTPNAALGGEGVDLALSPMFSAPDKDDWGTLFQAIPPSAMAMQKHPLSADRLLQGTADLAGDTQEVGPPGSDNLMAMWSSMPTNFERLYGLVNTGGAIGDSDLFARCGNCFVSSRAPMMGSSLPLEFSSMSSKNNSGAPPKYLNDFSKALASEVRILLAEVGKLRDERRALQYEIAELMGVKSRHGAGGEYTPDWKPRVRNAIGLAAEEPQAPPASPPPPPPAPASVLGDGPARPAWRTVHKREERRQKAKTKALPPPEPAPPAPVQPPLNLPAWAQWKPNPLLSPQPVPASAGSPLPMPDRAPSRVGLFGPPTPPPK</sequence>
<dbReference type="PANTHER" id="PTHR46910">
    <property type="entry name" value="TRANSCRIPTION FACTOR PDR1"/>
    <property type="match status" value="1"/>
</dbReference>
<keyword evidence="2" id="KW-0539">Nucleus</keyword>
<proteinExistence type="predicted"/>
<dbReference type="PROSITE" id="PS50048">
    <property type="entry name" value="ZN2_CY6_FUNGAL_2"/>
    <property type="match status" value="1"/>
</dbReference>
<dbReference type="AlphaFoldDB" id="A0A2H3J3K9"/>
<feature type="compositionally biased region" description="Polar residues" evidence="3">
    <location>
        <begin position="665"/>
        <end position="679"/>
    </location>
</feature>
<dbReference type="EMBL" id="KB467898">
    <property type="protein sequence ID" value="PCH36822.1"/>
    <property type="molecule type" value="Genomic_DNA"/>
</dbReference>
<dbReference type="Pfam" id="PF04082">
    <property type="entry name" value="Fungal_trans"/>
    <property type="match status" value="1"/>
</dbReference>
<dbReference type="SMART" id="SM00906">
    <property type="entry name" value="Fungal_trans"/>
    <property type="match status" value="1"/>
</dbReference>
<dbReference type="GO" id="GO:0000981">
    <property type="term" value="F:DNA-binding transcription factor activity, RNA polymerase II-specific"/>
    <property type="evidence" value="ECO:0007669"/>
    <property type="project" value="InterPro"/>
</dbReference>
<dbReference type="STRING" id="742152.A0A2H3J3K9"/>
<dbReference type="SMART" id="SM00066">
    <property type="entry name" value="GAL4"/>
    <property type="match status" value="1"/>
</dbReference>
<feature type="domain" description="Zn(2)-C6 fungal-type" evidence="4">
    <location>
        <begin position="28"/>
        <end position="61"/>
    </location>
</feature>